<dbReference type="RefSeq" id="XP_041194574.1">
    <property type="nucleotide sequence ID" value="XM_041332748.1"/>
</dbReference>
<dbReference type="GeneID" id="64626765"/>
<proteinExistence type="predicted"/>
<organism evidence="1 2">
    <name type="scientific">Suillus subaureus</name>
    <dbReference type="NCBI Taxonomy" id="48587"/>
    <lineage>
        <taxon>Eukaryota</taxon>
        <taxon>Fungi</taxon>
        <taxon>Dikarya</taxon>
        <taxon>Basidiomycota</taxon>
        <taxon>Agaricomycotina</taxon>
        <taxon>Agaricomycetes</taxon>
        <taxon>Agaricomycetidae</taxon>
        <taxon>Boletales</taxon>
        <taxon>Suillineae</taxon>
        <taxon>Suillaceae</taxon>
        <taxon>Suillus</taxon>
    </lineage>
</organism>
<dbReference type="PROSITE" id="PS51257">
    <property type="entry name" value="PROKAR_LIPOPROTEIN"/>
    <property type="match status" value="1"/>
</dbReference>
<gene>
    <name evidence="1" type="ORF">BJ212DRAFT_1298752</name>
</gene>
<dbReference type="AlphaFoldDB" id="A0A9P7JF39"/>
<evidence type="ECO:0000313" key="2">
    <source>
        <dbReference type="Proteomes" id="UP000807769"/>
    </source>
</evidence>
<accession>A0A9P7JF39</accession>
<sequence length="337" mass="37180">MYHDSNRQSMCTRRASSCVVSTLSSTAACKSHQSKVLSKVSLSMDADLARLEIQLNHITSKHDLSVEEVLEEWVERQKSYDSESWRLLDGLPCIMGSLTTLCGNLSGQGLNFPWKTLPTFLGKNGLVLYNYPEDCPHAWLLVSHDPVIYADSHWMNHPLPLLPPLLPPLHVIVLAQLVISRSLTLPHCVLILAQLVVSRRHALALRVLVLALLVVSAGPSHCFKEASPGPSHRLKMTQMPPPAPIVRGVDARELILGIACLTQNSTVMEATGDAMDELEMAAYTILITIKSAKKSHKAMETDSNGKIKQLLWCHGRRRDVLGLGALLRSDFATLILL</sequence>
<keyword evidence="2" id="KW-1185">Reference proteome</keyword>
<comment type="caution">
    <text evidence="1">The sequence shown here is derived from an EMBL/GenBank/DDBJ whole genome shotgun (WGS) entry which is preliminary data.</text>
</comment>
<dbReference type="OrthoDB" id="10470881at2759"/>
<dbReference type="Proteomes" id="UP000807769">
    <property type="component" value="Unassembled WGS sequence"/>
</dbReference>
<name>A0A9P7JF39_9AGAM</name>
<protein>
    <submittedName>
        <fullName evidence="1">Uncharacterized protein</fullName>
    </submittedName>
</protein>
<reference evidence="1" key="1">
    <citation type="journal article" date="2020" name="New Phytol.">
        <title>Comparative genomics reveals dynamic genome evolution in host specialist ectomycorrhizal fungi.</title>
        <authorList>
            <person name="Lofgren L.A."/>
            <person name="Nguyen N.H."/>
            <person name="Vilgalys R."/>
            <person name="Ruytinx J."/>
            <person name="Liao H.L."/>
            <person name="Branco S."/>
            <person name="Kuo A."/>
            <person name="LaButti K."/>
            <person name="Lipzen A."/>
            <person name="Andreopoulos W."/>
            <person name="Pangilinan J."/>
            <person name="Riley R."/>
            <person name="Hundley H."/>
            <person name="Na H."/>
            <person name="Barry K."/>
            <person name="Grigoriev I.V."/>
            <person name="Stajich J.E."/>
            <person name="Kennedy P.G."/>
        </authorList>
    </citation>
    <scope>NUCLEOTIDE SEQUENCE</scope>
    <source>
        <strain evidence="1">MN1</strain>
    </source>
</reference>
<evidence type="ECO:0000313" key="1">
    <source>
        <dbReference type="EMBL" id="KAG1818702.1"/>
    </source>
</evidence>
<dbReference type="EMBL" id="JABBWG010000011">
    <property type="protein sequence ID" value="KAG1818702.1"/>
    <property type="molecule type" value="Genomic_DNA"/>
</dbReference>